<keyword evidence="2" id="KW-1185">Reference proteome</keyword>
<protein>
    <submittedName>
        <fullName evidence="1">DUF1289 domain-containing protein</fullName>
    </submittedName>
</protein>
<accession>A0ABZ0K445</accession>
<name>A0ABZ0K445_9GAMM</name>
<dbReference type="Proteomes" id="UP001529491">
    <property type="component" value="Chromosome"/>
</dbReference>
<dbReference type="RefSeq" id="WP_310472961.1">
    <property type="nucleotide sequence ID" value="NZ_CP136522.1"/>
</dbReference>
<dbReference type="Pfam" id="PF06945">
    <property type="entry name" value="DUF1289"/>
    <property type="match status" value="1"/>
</dbReference>
<evidence type="ECO:0000313" key="1">
    <source>
        <dbReference type="EMBL" id="WOT07002.1"/>
    </source>
</evidence>
<organism evidence="1 2">
    <name type="scientific">Shewanella youngdeokensis</name>
    <dbReference type="NCBI Taxonomy" id="2999068"/>
    <lineage>
        <taxon>Bacteria</taxon>
        <taxon>Pseudomonadati</taxon>
        <taxon>Pseudomonadota</taxon>
        <taxon>Gammaproteobacteria</taxon>
        <taxon>Alteromonadales</taxon>
        <taxon>Shewanellaceae</taxon>
        <taxon>Shewanella</taxon>
    </lineage>
</organism>
<dbReference type="InterPro" id="IPR010710">
    <property type="entry name" value="DUF1289"/>
</dbReference>
<dbReference type="EMBL" id="CP136522">
    <property type="protein sequence ID" value="WOT07002.1"/>
    <property type="molecule type" value="Genomic_DNA"/>
</dbReference>
<evidence type="ECO:0000313" key="2">
    <source>
        <dbReference type="Proteomes" id="UP001529491"/>
    </source>
</evidence>
<reference evidence="1 2" key="1">
    <citation type="submission" date="2023-10" db="EMBL/GenBank/DDBJ databases">
        <title>Complete genome sequence of Shewanella sp. DAU334.</title>
        <authorList>
            <person name="Lee Y.-S."/>
            <person name="Jeong H.-R."/>
            <person name="Hwang E.-J."/>
            <person name="Choi Y.-L."/>
            <person name="Kim G.-D."/>
        </authorList>
    </citation>
    <scope>NUCLEOTIDE SEQUENCE [LARGE SCALE GENOMIC DNA]</scope>
    <source>
        <strain evidence="1 2">DAU334</strain>
    </source>
</reference>
<proteinExistence type="predicted"/>
<sequence>MGHCQLDDNNQCRGCFRLMSEITGWLNTSETEKKQIVSLCHARKE</sequence>
<gene>
    <name evidence="1" type="ORF">RGE70_10070</name>
</gene>